<sequence length="81" mass="9515">MEDDNMVFDNITSKVSGRDVGNLAITFTFTCQYLSDGKRRLRRFTHVTRREEGEKTERKTLESTAQWEKLKKKTEVKKRSG</sequence>
<proteinExistence type="predicted"/>
<evidence type="ECO:0000313" key="2">
    <source>
        <dbReference type="Proteomes" id="UP000747542"/>
    </source>
</evidence>
<keyword evidence="2" id="KW-1185">Reference proteome</keyword>
<dbReference type="AlphaFoldDB" id="A0A8J5N928"/>
<dbReference type="Proteomes" id="UP000747542">
    <property type="component" value="Unassembled WGS sequence"/>
</dbReference>
<comment type="caution">
    <text evidence="1">The sequence shown here is derived from an EMBL/GenBank/DDBJ whole genome shotgun (WGS) entry which is preliminary data.</text>
</comment>
<dbReference type="EMBL" id="JAHLQT010006108">
    <property type="protein sequence ID" value="KAG7175361.1"/>
    <property type="molecule type" value="Genomic_DNA"/>
</dbReference>
<protein>
    <submittedName>
        <fullName evidence="1">Uncharacterized protein</fullName>
    </submittedName>
</protein>
<accession>A0A8J5N928</accession>
<name>A0A8J5N928_HOMAM</name>
<gene>
    <name evidence="1" type="ORF">Hamer_G001428</name>
</gene>
<reference evidence="1" key="1">
    <citation type="journal article" date="2021" name="Sci. Adv.">
        <title>The American lobster genome reveals insights on longevity, neural, and immune adaptations.</title>
        <authorList>
            <person name="Polinski J.M."/>
            <person name="Zimin A.V."/>
            <person name="Clark K.F."/>
            <person name="Kohn A.B."/>
            <person name="Sadowski N."/>
            <person name="Timp W."/>
            <person name="Ptitsyn A."/>
            <person name="Khanna P."/>
            <person name="Romanova D.Y."/>
            <person name="Williams P."/>
            <person name="Greenwood S.J."/>
            <person name="Moroz L.L."/>
            <person name="Walt D.R."/>
            <person name="Bodnar A.G."/>
        </authorList>
    </citation>
    <scope>NUCLEOTIDE SEQUENCE</scope>
    <source>
        <strain evidence="1">GMGI-L3</strain>
    </source>
</reference>
<evidence type="ECO:0000313" key="1">
    <source>
        <dbReference type="EMBL" id="KAG7175361.1"/>
    </source>
</evidence>
<organism evidence="1 2">
    <name type="scientific">Homarus americanus</name>
    <name type="common">American lobster</name>
    <dbReference type="NCBI Taxonomy" id="6706"/>
    <lineage>
        <taxon>Eukaryota</taxon>
        <taxon>Metazoa</taxon>
        <taxon>Ecdysozoa</taxon>
        <taxon>Arthropoda</taxon>
        <taxon>Crustacea</taxon>
        <taxon>Multicrustacea</taxon>
        <taxon>Malacostraca</taxon>
        <taxon>Eumalacostraca</taxon>
        <taxon>Eucarida</taxon>
        <taxon>Decapoda</taxon>
        <taxon>Pleocyemata</taxon>
        <taxon>Astacidea</taxon>
        <taxon>Nephropoidea</taxon>
        <taxon>Nephropidae</taxon>
        <taxon>Homarus</taxon>
    </lineage>
</organism>